<dbReference type="SUPFAM" id="SSF51735">
    <property type="entry name" value="NAD(P)-binding Rossmann-fold domains"/>
    <property type="match status" value="1"/>
</dbReference>
<sequence length="350" mass="38882">MSYRTAVTARDFHEKTRDYFASKRVLVLGGSGFIGSHVVEQLLAIGAKPVVITRVPQPKYLETPIRNGECEIHCGNLNDLDFVAKVLKTCPIVMYMAASVGGLEFNFKHPASIFHDNMTPFLGVIRLAQQSAVERFLVTSSACVYPRHCSIPTPEEEGVLDQPEPTNAGYGWAKRMEEFVGQAYAKEYGMSIAIARPYNAYGPRDNFDPEKSHVIPALIHRAMTTESDYFDVWGDGSHSRSFLYVDDFARGLIETTALYPEADPINIGTAEEIQISRVAELIGETVSKIRGRSIAPKFNPDGLTGQPRRMCDTKKAFEKIGFQAKTPFLDGISKTITWYSENANSTVHSN</sequence>
<dbReference type="KEGG" id="moz:MoryE10_16070"/>
<dbReference type="Gene3D" id="3.40.50.720">
    <property type="entry name" value="NAD(P)-binding Rossmann-like Domain"/>
    <property type="match status" value="1"/>
</dbReference>
<feature type="domain" description="NAD-dependent epimerase/dehydratase" evidence="1">
    <location>
        <begin position="25"/>
        <end position="268"/>
    </location>
</feature>
<dbReference type="InterPro" id="IPR036291">
    <property type="entry name" value="NAD(P)-bd_dom_sf"/>
</dbReference>
<evidence type="ECO:0000313" key="3">
    <source>
        <dbReference type="Proteomes" id="UP000824988"/>
    </source>
</evidence>
<dbReference type="AlphaFoldDB" id="A0A8D4VNS0"/>
<dbReference type="PANTHER" id="PTHR43238">
    <property type="entry name" value="GDP-L-FUCOSE SYNTHASE"/>
    <property type="match status" value="1"/>
</dbReference>
<dbReference type="EMBL" id="AP019782">
    <property type="protein sequence ID" value="BBL71001.1"/>
    <property type="molecule type" value="Genomic_DNA"/>
</dbReference>
<reference evidence="2" key="1">
    <citation type="submission" date="2019-06" db="EMBL/GenBank/DDBJ databases">
        <title>Complete genome sequence of Methylogaea oryzae strain JCM16910.</title>
        <authorList>
            <person name="Asakawa S."/>
        </authorList>
    </citation>
    <scope>NUCLEOTIDE SEQUENCE</scope>
    <source>
        <strain evidence="2">E10</strain>
    </source>
</reference>
<dbReference type="RefSeq" id="WP_054772582.1">
    <property type="nucleotide sequence ID" value="NZ_AP019782.1"/>
</dbReference>
<dbReference type="Proteomes" id="UP000824988">
    <property type="component" value="Chromosome"/>
</dbReference>
<proteinExistence type="predicted"/>
<dbReference type="InterPro" id="IPR001509">
    <property type="entry name" value="Epimerase_deHydtase"/>
</dbReference>
<keyword evidence="3" id="KW-1185">Reference proteome</keyword>
<dbReference type="Gene3D" id="3.90.25.10">
    <property type="entry name" value="UDP-galactose 4-epimerase, domain 1"/>
    <property type="match status" value="1"/>
</dbReference>
<name>A0A8D4VNS0_9GAMM</name>
<dbReference type="GO" id="GO:0050577">
    <property type="term" value="F:GDP-L-fucose synthase activity"/>
    <property type="evidence" value="ECO:0007669"/>
    <property type="project" value="TreeGrafter"/>
</dbReference>
<accession>A0A8D4VNS0</accession>
<evidence type="ECO:0000313" key="2">
    <source>
        <dbReference type="EMBL" id="BBL71001.1"/>
    </source>
</evidence>
<gene>
    <name evidence="2" type="primary">fcl</name>
    <name evidence="2" type="ORF">MoryE10_16070</name>
</gene>
<protein>
    <submittedName>
        <fullName evidence="2">GDP-L-fucose synthase</fullName>
    </submittedName>
</protein>
<evidence type="ECO:0000259" key="1">
    <source>
        <dbReference type="Pfam" id="PF01370"/>
    </source>
</evidence>
<dbReference type="Pfam" id="PF01370">
    <property type="entry name" value="Epimerase"/>
    <property type="match status" value="1"/>
</dbReference>
<dbReference type="PANTHER" id="PTHR43238:SF1">
    <property type="entry name" value="GDP-L-FUCOSE SYNTHASE"/>
    <property type="match status" value="1"/>
</dbReference>
<organism evidence="2 3">
    <name type="scientific">Methylogaea oryzae</name>
    <dbReference type="NCBI Taxonomy" id="1295382"/>
    <lineage>
        <taxon>Bacteria</taxon>
        <taxon>Pseudomonadati</taxon>
        <taxon>Pseudomonadota</taxon>
        <taxon>Gammaproteobacteria</taxon>
        <taxon>Methylococcales</taxon>
        <taxon>Methylococcaceae</taxon>
        <taxon>Methylogaea</taxon>
    </lineage>
</organism>